<protein>
    <recommendedName>
        <fullName evidence="9">Transcription initiation factor TFIID subunit 9</fullName>
    </recommendedName>
</protein>
<dbReference type="PANTHER" id="PTHR48068:SF4">
    <property type="entry name" value="TATA-BOX BINDING PROTEIN ASSOCIATED FACTOR 9"/>
    <property type="match status" value="1"/>
</dbReference>
<feature type="region of interest" description="Disordered" evidence="6">
    <location>
        <begin position="1"/>
        <end position="21"/>
    </location>
</feature>
<evidence type="ECO:0000256" key="6">
    <source>
        <dbReference type="SAM" id="MobiDB-lite"/>
    </source>
</evidence>
<keyword evidence="3" id="KW-0805">Transcription regulation</keyword>
<dbReference type="InterPro" id="IPR009072">
    <property type="entry name" value="Histone-fold"/>
</dbReference>
<proteinExistence type="inferred from homology"/>
<dbReference type="InterPro" id="IPR003162">
    <property type="entry name" value="TFIID-31"/>
</dbReference>
<evidence type="ECO:0000313" key="8">
    <source>
        <dbReference type="Proteomes" id="UP001211907"/>
    </source>
</evidence>
<comment type="subcellular location">
    <subcellularLocation>
        <location evidence="1">Nucleus</location>
    </subcellularLocation>
</comment>
<keyword evidence="4" id="KW-0804">Transcription</keyword>
<dbReference type="GO" id="GO:0003713">
    <property type="term" value="F:transcription coactivator activity"/>
    <property type="evidence" value="ECO:0007669"/>
    <property type="project" value="TreeGrafter"/>
</dbReference>
<gene>
    <name evidence="7" type="ORF">HK100_006471</name>
</gene>
<keyword evidence="8" id="KW-1185">Reference proteome</keyword>
<evidence type="ECO:0000313" key="7">
    <source>
        <dbReference type="EMBL" id="KAJ3141461.1"/>
    </source>
</evidence>
<dbReference type="Proteomes" id="UP001211907">
    <property type="component" value="Unassembled WGS sequence"/>
</dbReference>
<dbReference type="InterPro" id="IPR051431">
    <property type="entry name" value="TFIID_subunit_9"/>
</dbReference>
<comment type="caution">
    <text evidence="7">The sequence shown here is derived from an EMBL/GenBank/DDBJ whole genome shotgun (WGS) entry which is preliminary data.</text>
</comment>
<evidence type="ECO:0008006" key="9">
    <source>
        <dbReference type="Google" id="ProtNLM"/>
    </source>
</evidence>
<evidence type="ECO:0000256" key="4">
    <source>
        <dbReference type="ARBA" id="ARBA00023163"/>
    </source>
</evidence>
<feature type="compositionally biased region" description="Polar residues" evidence="6">
    <location>
        <begin position="1"/>
        <end position="13"/>
    </location>
</feature>
<reference evidence="7" key="1">
    <citation type="submission" date="2020-05" db="EMBL/GenBank/DDBJ databases">
        <title>Phylogenomic resolution of chytrid fungi.</title>
        <authorList>
            <person name="Stajich J.E."/>
            <person name="Amses K."/>
            <person name="Simmons R."/>
            <person name="Seto K."/>
            <person name="Myers J."/>
            <person name="Bonds A."/>
            <person name="Quandt C.A."/>
            <person name="Barry K."/>
            <person name="Liu P."/>
            <person name="Grigoriev I."/>
            <person name="Longcore J.E."/>
            <person name="James T.Y."/>
        </authorList>
    </citation>
    <scope>NUCLEOTIDE SEQUENCE</scope>
    <source>
        <strain evidence="7">JEL0513</strain>
    </source>
</reference>
<name>A0AAD5TFD9_9FUNG</name>
<dbReference type="GO" id="GO:0000124">
    <property type="term" value="C:SAGA complex"/>
    <property type="evidence" value="ECO:0007669"/>
    <property type="project" value="TreeGrafter"/>
</dbReference>
<dbReference type="Pfam" id="PF02291">
    <property type="entry name" value="TFIID-31kDa"/>
    <property type="match status" value="1"/>
</dbReference>
<dbReference type="GO" id="GO:0016251">
    <property type="term" value="F:RNA polymerase II general transcription initiation factor activity"/>
    <property type="evidence" value="ECO:0007669"/>
    <property type="project" value="TreeGrafter"/>
</dbReference>
<comment type="similarity">
    <text evidence="2">Belongs to the TAF9 family.</text>
</comment>
<evidence type="ECO:0000256" key="3">
    <source>
        <dbReference type="ARBA" id="ARBA00023015"/>
    </source>
</evidence>
<dbReference type="EMBL" id="JADGJH010000030">
    <property type="protein sequence ID" value="KAJ3141461.1"/>
    <property type="molecule type" value="Genomic_DNA"/>
</dbReference>
<organism evidence="7 8">
    <name type="scientific">Physocladia obscura</name>
    <dbReference type="NCBI Taxonomy" id="109957"/>
    <lineage>
        <taxon>Eukaryota</taxon>
        <taxon>Fungi</taxon>
        <taxon>Fungi incertae sedis</taxon>
        <taxon>Chytridiomycota</taxon>
        <taxon>Chytridiomycota incertae sedis</taxon>
        <taxon>Chytridiomycetes</taxon>
        <taxon>Chytridiales</taxon>
        <taxon>Chytriomycetaceae</taxon>
        <taxon>Physocladia</taxon>
    </lineage>
</organism>
<evidence type="ECO:0000256" key="1">
    <source>
        <dbReference type="ARBA" id="ARBA00004123"/>
    </source>
</evidence>
<sequence>MTNPLQSAASANSGAPEHQDPLELPRNAKIVSLLMHALDVPDYEPAVLPQLLEFMHRYVIDVVNDAQLFAEHAGKTDVDADDVRLAVEGKLSHSFTGVPSKEVLSGIAEVKNSAPLPFVSEKLGLRLPPERNSLTGLNFQIIPKKPVIISESKNTQIPATAPPSAAAPLAAANPSNLQQAPSQSGQQQFQFQQQFQPQQIPMISSGFPAPPPFMFGGMGAAAINPGGNSFQMQMLQMQMNMQMGGMQQQQQQQQMNAGNGGVDDLLSMLSMPLQNQSIAGGGGSSSLVAGQIGSGQMDEDDDYDE</sequence>
<dbReference type="SUPFAM" id="SSF47113">
    <property type="entry name" value="Histone-fold"/>
    <property type="match status" value="1"/>
</dbReference>
<dbReference type="CDD" id="cd07979">
    <property type="entry name" value="HFD_TAF9"/>
    <property type="match status" value="1"/>
</dbReference>
<dbReference type="GO" id="GO:0051123">
    <property type="term" value="P:RNA polymerase II preinitiation complex assembly"/>
    <property type="evidence" value="ECO:0007669"/>
    <property type="project" value="TreeGrafter"/>
</dbReference>
<dbReference type="AlphaFoldDB" id="A0AAD5TFD9"/>
<keyword evidence="5" id="KW-0539">Nucleus</keyword>
<dbReference type="PANTHER" id="PTHR48068">
    <property type="entry name" value="TAF9 RNA POLYMERASE II, TATA BOX-BINDING PROTEIN (TBP)-ASSOCIATED FACTOR"/>
    <property type="match status" value="1"/>
</dbReference>
<evidence type="ECO:0000256" key="5">
    <source>
        <dbReference type="ARBA" id="ARBA00023242"/>
    </source>
</evidence>
<dbReference type="Gene3D" id="1.10.20.10">
    <property type="entry name" value="Histone, subunit A"/>
    <property type="match status" value="1"/>
</dbReference>
<dbReference type="GO" id="GO:0005669">
    <property type="term" value="C:transcription factor TFIID complex"/>
    <property type="evidence" value="ECO:0007669"/>
    <property type="project" value="TreeGrafter"/>
</dbReference>
<dbReference type="GO" id="GO:0046982">
    <property type="term" value="F:protein heterodimerization activity"/>
    <property type="evidence" value="ECO:0007669"/>
    <property type="project" value="InterPro"/>
</dbReference>
<feature type="region of interest" description="Disordered" evidence="6">
    <location>
        <begin position="276"/>
        <end position="305"/>
    </location>
</feature>
<feature type="region of interest" description="Disordered" evidence="6">
    <location>
        <begin position="159"/>
        <end position="195"/>
    </location>
</feature>
<evidence type="ECO:0000256" key="2">
    <source>
        <dbReference type="ARBA" id="ARBA00007646"/>
    </source>
</evidence>
<accession>A0AAD5TFD9</accession>